<dbReference type="Gene3D" id="2.60.40.10">
    <property type="entry name" value="Immunoglobulins"/>
    <property type="match status" value="1"/>
</dbReference>
<feature type="chain" id="PRO_5026802842" description="Secretion system C-terminal sorting domain-containing protein" evidence="1">
    <location>
        <begin position="25"/>
        <end position="818"/>
    </location>
</feature>
<sequence length="818" mass="84168">MKKSLRIGSTVAVFLALFGQSAFAHTYYWRGGSGNWHDSAKWLIVAGVGEGAPTSPFPSATDDVYFDASSGFVNEQRSRGVVTVPESKTVTISQAASARNIYWQGLTVVPFFNVNAPLTLSGSLLMNSPVVTRSIAPGALTVASALAFNFTANTASMTIAGPVSIGTNLTVNAPVPITFNNSLSIAGSATYGTTAGGASLTVAGPVSVGTNLAVNAPVAITASNSLSVTGSVTYGGTAGGSSSLNVTGPLSIGSNLAVNTPAVISVTGSLTVPGSVTYGNTAGNSSLTVGGLATITNELTVNSSTAIVPNGGLSVGGTVSITSTGASLAFNSPVTIGGSFTLAAAGNVTGTAGSLTLTSTSTNTLLGIRPTPPATVGSPFSIGVPVTFNGVGGRWTLQGSMTITNRASFVNGHVVALPPAFANPLNPNGGLPPTNPTESVTDSPKLTFGLSATVSGAKHSSHVIGYAEKVVAKDSPEFEFPIGNGTYYRPAISNVASSDNVLIARYLSVAPVKPMPTEWSRVVVSAPLNGVSEREFWYFNAPNNSSPGFRVNATHPDPAIAQYYRLDKFQGLTIAGLSTDSSKPPTATWTDQNATTGGVVTTTIDPVTGFTNYWVKASGVSNSINWVTIGRRGSTPQPVRLVSFTGQQLNGQVQLKWQSSEEKNTSHFEVERSADGKHFSQVLTKKAQGNSSSLVSYNAMDNTPLSGTSYYRLKMVDLDGTFEYSKLVSVSAEGTLLAKAYPNPSKGHGVNIIAGDGSKLVLKAVSDLFGKQVSYQAGNSSAEGLQINFTQPLPAGFYVATLAGSDNGQVIKVKFVVQ</sequence>
<dbReference type="InterPro" id="IPR013783">
    <property type="entry name" value="Ig-like_fold"/>
</dbReference>
<feature type="signal peptide" evidence="1">
    <location>
        <begin position="1"/>
        <end position="24"/>
    </location>
</feature>
<dbReference type="NCBIfam" id="TIGR04183">
    <property type="entry name" value="Por_Secre_tail"/>
    <property type="match status" value="1"/>
</dbReference>
<proteinExistence type="predicted"/>
<evidence type="ECO:0008006" key="3">
    <source>
        <dbReference type="Google" id="ProtNLM"/>
    </source>
</evidence>
<organism evidence="2">
    <name type="scientific">uncultured Cytophagales bacterium</name>
    <dbReference type="NCBI Taxonomy" id="158755"/>
    <lineage>
        <taxon>Bacteria</taxon>
        <taxon>Pseudomonadati</taxon>
        <taxon>Bacteroidota</taxon>
        <taxon>Sphingobacteriia</taxon>
        <taxon>Sphingobacteriales</taxon>
        <taxon>environmental samples</taxon>
    </lineage>
</organism>
<reference evidence="2" key="1">
    <citation type="submission" date="2020-02" db="EMBL/GenBank/DDBJ databases">
        <authorList>
            <person name="Meier V. D."/>
        </authorList>
    </citation>
    <scope>NUCLEOTIDE SEQUENCE</scope>
    <source>
        <strain evidence="2">AVDCRST_MAG56</strain>
    </source>
</reference>
<accession>A0A6J4J5L9</accession>
<evidence type="ECO:0000256" key="1">
    <source>
        <dbReference type="SAM" id="SignalP"/>
    </source>
</evidence>
<keyword evidence="1" id="KW-0732">Signal</keyword>
<evidence type="ECO:0000313" key="2">
    <source>
        <dbReference type="EMBL" id="CAA9267620.1"/>
    </source>
</evidence>
<name>A0A6J4J5L9_9SPHI</name>
<protein>
    <recommendedName>
        <fullName evidence="3">Secretion system C-terminal sorting domain-containing protein</fullName>
    </recommendedName>
</protein>
<dbReference type="EMBL" id="CADCTQ010000247">
    <property type="protein sequence ID" value="CAA9267620.1"/>
    <property type="molecule type" value="Genomic_DNA"/>
</dbReference>
<dbReference type="InterPro" id="IPR026444">
    <property type="entry name" value="Secre_tail"/>
</dbReference>
<gene>
    <name evidence="2" type="ORF">AVDCRST_MAG56-3022</name>
</gene>
<dbReference type="AlphaFoldDB" id="A0A6J4J5L9"/>